<dbReference type="AlphaFoldDB" id="A0A087GE20"/>
<reference evidence="2" key="1">
    <citation type="journal article" date="2015" name="Nat. Plants">
        <title>Genome expansion of Arabis alpina linked with retrotransposition and reduced symmetric DNA methylation.</title>
        <authorList>
            <person name="Willing E.M."/>
            <person name="Rawat V."/>
            <person name="Mandakova T."/>
            <person name="Maumus F."/>
            <person name="James G.V."/>
            <person name="Nordstroem K.J."/>
            <person name="Becker C."/>
            <person name="Warthmann N."/>
            <person name="Chica C."/>
            <person name="Szarzynska B."/>
            <person name="Zytnicki M."/>
            <person name="Albani M.C."/>
            <person name="Kiefer C."/>
            <person name="Bergonzi S."/>
            <person name="Castaings L."/>
            <person name="Mateos J.L."/>
            <person name="Berns M.C."/>
            <person name="Bujdoso N."/>
            <person name="Piofczyk T."/>
            <person name="de Lorenzo L."/>
            <person name="Barrero-Sicilia C."/>
            <person name="Mateos I."/>
            <person name="Piednoel M."/>
            <person name="Hagmann J."/>
            <person name="Chen-Min-Tao R."/>
            <person name="Iglesias-Fernandez R."/>
            <person name="Schuster S.C."/>
            <person name="Alonso-Blanco C."/>
            <person name="Roudier F."/>
            <person name="Carbonero P."/>
            <person name="Paz-Ares J."/>
            <person name="Davis S.J."/>
            <person name="Pecinka A."/>
            <person name="Quesneville H."/>
            <person name="Colot V."/>
            <person name="Lysak M.A."/>
            <person name="Weigel D."/>
            <person name="Coupland G."/>
            <person name="Schneeberger K."/>
        </authorList>
    </citation>
    <scope>NUCLEOTIDE SEQUENCE [LARGE SCALE GENOMIC DNA]</scope>
    <source>
        <strain evidence="2">cv. Pajares</strain>
    </source>
</reference>
<sequence length="69" mass="7817">MIDTEYPPSRVRAPATANLTAGCSAPDHQFQGTLKWRLKNLWSRAMAQWASQTTVRWSGLLGYQKKNHS</sequence>
<dbReference type="OrthoDB" id="10269335at2759"/>
<gene>
    <name evidence="1" type="ordered locus">AALP_Aa8g475400</name>
</gene>
<protein>
    <submittedName>
        <fullName evidence="1">Uncharacterized protein</fullName>
    </submittedName>
</protein>
<evidence type="ECO:0000313" key="1">
    <source>
        <dbReference type="EMBL" id="KFK28122.1"/>
    </source>
</evidence>
<evidence type="ECO:0000313" key="2">
    <source>
        <dbReference type="Proteomes" id="UP000029120"/>
    </source>
</evidence>
<proteinExistence type="predicted"/>
<dbReference type="EMBL" id="CM002876">
    <property type="protein sequence ID" value="KFK28122.1"/>
    <property type="molecule type" value="Genomic_DNA"/>
</dbReference>
<name>A0A087GE20_ARAAL</name>
<organism evidence="1 2">
    <name type="scientific">Arabis alpina</name>
    <name type="common">Alpine rock-cress</name>
    <dbReference type="NCBI Taxonomy" id="50452"/>
    <lineage>
        <taxon>Eukaryota</taxon>
        <taxon>Viridiplantae</taxon>
        <taxon>Streptophyta</taxon>
        <taxon>Embryophyta</taxon>
        <taxon>Tracheophyta</taxon>
        <taxon>Spermatophyta</taxon>
        <taxon>Magnoliopsida</taxon>
        <taxon>eudicotyledons</taxon>
        <taxon>Gunneridae</taxon>
        <taxon>Pentapetalae</taxon>
        <taxon>rosids</taxon>
        <taxon>malvids</taxon>
        <taxon>Brassicales</taxon>
        <taxon>Brassicaceae</taxon>
        <taxon>Arabideae</taxon>
        <taxon>Arabis</taxon>
    </lineage>
</organism>
<keyword evidence="2" id="KW-1185">Reference proteome</keyword>
<dbReference type="Gramene" id="KFK28122">
    <property type="protein sequence ID" value="KFK28122"/>
    <property type="gene ID" value="AALP_AA8G475400"/>
</dbReference>
<dbReference type="Proteomes" id="UP000029120">
    <property type="component" value="Chromosome 8"/>
</dbReference>
<accession>A0A087GE20</accession>